<accession>A0ABP9I4Y5</accession>
<dbReference type="RefSeq" id="WP_345679761.1">
    <property type="nucleotide sequence ID" value="NZ_BAABHS010000035.1"/>
</dbReference>
<evidence type="ECO:0000256" key="4">
    <source>
        <dbReference type="ARBA" id="ARBA00023163"/>
    </source>
</evidence>
<keyword evidence="1" id="KW-0678">Repressor</keyword>
<organism evidence="7 8">
    <name type="scientific">Yinghuangia aomiensis</name>
    <dbReference type="NCBI Taxonomy" id="676205"/>
    <lineage>
        <taxon>Bacteria</taxon>
        <taxon>Bacillati</taxon>
        <taxon>Actinomycetota</taxon>
        <taxon>Actinomycetes</taxon>
        <taxon>Kitasatosporales</taxon>
        <taxon>Streptomycetaceae</taxon>
        <taxon>Yinghuangia</taxon>
    </lineage>
</organism>
<dbReference type="InterPro" id="IPR001647">
    <property type="entry name" value="HTH_TetR"/>
</dbReference>
<keyword evidence="3 5" id="KW-0238">DNA-binding</keyword>
<dbReference type="SUPFAM" id="SSF46689">
    <property type="entry name" value="Homeodomain-like"/>
    <property type="match status" value="1"/>
</dbReference>
<dbReference type="Gene3D" id="1.10.357.10">
    <property type="entry name" value="Tetracycline Repressor, domain 2"/>
    <property type="match status" value="1"/>
</dbReference>
<evidence type="ECO:0000313" key="7">
    <source>
        <dbReference type="EMBL" id="GAA4988440.1"/>
    </source>
</evidence>
<dbReference type="Pfam" id="PF02909">
    <property type="entry name" value="TetR_C_1"/>
    <property type="match status" value="1"/>
</dbReference>
<dbReference type="Proteomes" id="UP001500466">
    <property type="component" value="Unassembled WGS sequence"/>
</dbReference>
<evidence type="ECO:0000256" key="5">
    <source>
        <dbReference type="PROSITE-ProRule" id="PRU00335"/>
    </source>
</evidence>
<dbReference type="PROSITE" id="PS50977">
    <property type="entry name" value="HTH_TETR_2"/>
    <property type="match status" value="1"/>
</dbReference>
<dbReference type="Pfam" id="PF00440">
    <property type="entry name" value="TetR_N"/>
    <property type="match status" value="1"/>
</dbReference>
<sequence>MAAKDPARQPLSRQRILDAALAMVDREGLEALSMRKLAGELHVEPMSLYRYADGKEGVFEGLVELVFAEAHAVLDADPEGESPSARGEIHRIGLALYRVAVSHPHILPLLTGRLITVPLARRPTSVLRLPERVLTRLRAEGVDDRTAVDTYRAFSAWVLGYVIVDMRAVVDEPDEDDPAYRYGLHQLHRDFPMLRELAPILAEGGAERQFLSGLDALLDGLGIP</sequence>
<dbReference type="InterPro" id="IPR004111">
    <property type="entry name" value="Repressor_TetR_C"/>
</dbReference>
<dbReference type="InterPro" id="IPR036271">
    <property type="entry name" value="Tet_transcr_reg_TetR-rel_C_sf"/>
</dbReference>
<evidence type="ECO:0000259" key="6">
    <source>
        <dbReference type="PROSITE" id="PS50977"/>
    </source>
</evidence>
<dbReference type="Gene3D" id="1.10.10.60">
    <property type="entry name" value="Homeodomain-like"/>
    <property type="match status" value="1"/>
</dbReference>
<dbReference type="EMBL" id="BAABHS010000035">
    <property type="protein sequence ID" value="GAA4988440.1"/>
    <property type="molecule type" value="Genomic_DNA"/>
</dbReference>
<feature type="DNA-binding region" description="H-T-H motif" evidence="5">
    <location>
        <begin position="33"/>
        <end position="52"/>
    </location>
</feature>
<evidence type="ECO:0000313" key="8">
    <source>
        <dbReference type="Proteomes" id="UP001500466"/>
    </source>
</evidence>
<name>A0ABP9I4Y5_9ACTN</name>
<proteinExistence type="predicted"/>
<gene>
    <name evidence="7" type="ORF">GCM10023205_69250</name>
</gene>
<protein>
    <submittedName>
        <fullName evidence="7">TetR/AcrR family transcriptional regulator C-terminal domain-containing protein</fullName>
    </submittedName>
</protein>
<evidence type="ECO:0000256" key="1">
    <source>
        <dbReference type="ARBA" id="ARBA00022491"/>
    </source>
</evidence>
<dbReference type="PRINTS" id="PR00400">
    <property type="entry name" value="TETREPRESSOR"/>
</dbReference>
<keyword evidence="4" id="KW-0804">Transcription</keyword>
<keyword evidence="8" id="KW-1185">Reference proteome</keyword>
<feature type="domain" description="HTH tetR-type" evidence="6">
    <location>
        <begin position="10"/>
        <end position="70"/>
    </location>
</feature>
<dbReference type="SUPFAM" id="SSF48498">
    <property type="entry name" value="Tetracyclin repressor-like, C-terminal domain"/>
    <property type="match status" value="1"/>
</dbReference>
<reference evidence="8" key="1">
    <citation type="journal article" date="2019" name="Int. J. Syst. Evol. Microbiol.">
        <title>The Global Catalogue of Microorganisms (GCM) 10K type strain sequencing project: providing services to taxonomists for standard genome sequencing and annotation.</title>
        <authorList>
            <consortium name="The Broad Institute Genomics Platform"/>
            <consortium name="The Broad Institute Genome Sequencing Center for Infectious Disease"/>
            <person name="Wu L."/>
            <person name="Ma J."/>
        </authorList>
    </citation>
    <scope>NUCLEOTIDE SEQUENCE [LARGE SCALE GENOMIC DNA]</scope>
    <source>
        <strain evidence="8">JCM 17986</strain>
    </source>
</reference>
<dbReference type="PANTHER" id="PTHR30055:SF151">
    <property type="entry name" value="TRANSCRIPTIONAL REGULATORY PROTEIN"/>
    <property type="match status" value="1"/>
</dbReference>
<dbReference type="PANTHER" id="PTHR30055">
    <property type="entry name" value="HTH-TYPE TRANSCRIPTIONAL REGULATOR RUTR"/>
    <property type="match status" value="1"/>
</dbReference>
<comment type="caution">
    <text evidence="7">The sequence shown here is derived from an EMBL/GenBank/DDBJ whole genome shotgun (WGS) entry which is preliminary data.</text>
</comment>
<keyword evidence="2" id="KW-0805">Transcription regulation</keyword>
<dbReference type="InterPro" id="IPR050109">
    <property type="entry name" value="HTH-type_TetR-like_transc_reg"/>
</dbReference>
<evidence type="ECO:0000256" key="2">
    <source>
        <dbReference type="ARBA" id="ARBA00023015"/>
    </source>
</evidence>
<evidence type="ECO:0000256" key="3">
    <source>
        <dbReference type="ARBA" id="ARBA00023125"/>
    </source>
</evidence>
<dbReference type="InterPro" id="IPR009057">
    <property type="entry name" value="Homeodomain-like_sf"/>
</dbReference>
<dbReference type="InterPro" id="IPR003012">
    <property type="entry name" value="Tet_transcr_reg_TetR"/>
</dbReference>